<evidence type="ECO:0000313" key="1">
    <source>
        <dbReference type="EMBL" id="KRX12474.1"/>
    </source>
</evidence>
<organism evidence="1 2">
    <name type="scientific">Trichinella nelsoni</name>
    <dbReference type="NCBI Taxonomy" id="6336"/>
    <lineage>
        <taxon>Eukaryota</taxon>
        <taxon>Metazoa</taxon>
        <taxon>Ecdysozoa</taxon>
        <taxon>Nematoda</taxon>
        <taxon>Enoplea</taxon>
        <taxon>Dorylaimia</taxon>
        <taxon>Trichinellida</taxon>
        <taxon>Trichinellidae</taxon>
        <taxon>Trichinella</taxon>
    </lineage>
</organism>
<gene>
    <name evidence="1" type="ORF">T07_14875</name>
</gene>
<evidence type="ECO:0000313" key="2">
    <source>
        <dbReference type="Proteomes" id="UP000054630"/>
    </source>
</evidence>
<dbReference type="OrthoDB" id="10498382at2759"/>
<dbReference type="EMBL" id="JYDL01000381">
    <property type="protein sequence ID" value="KRX12474.1"/>
    <property type="molecule type" value="Genomic_DNA"/>
</dbReference>
<name>A0A0V0RDW6_9BILA</name>
<dbReference type="STRING" id="6336.A0A0V0RDW6"/>
<keyword evidence="2" id="KW-1185">Reference proteome</keyword>
<proteinExistence type="predicted"/>
<protein>
    <submittedName>
        <fullName evidence="1">Uncharacterized protein</fullName>
    </submittedName>
</protein>
<reference evidence="1 2" key="1">
    <citation type="submission" date="2015-01" db="EMBL/GenBank/DDBJ databases">
        <title>Evolution of Trichinella species and genotypes.</title>
        <authorList>
            <person name="Korhonen P.K."/>
            <person name="Edoardo P."/>
            <person name="Giuseppe L.R."/>
            <person name="Gasser R.B."/>
        </authorList>
    </citation>
    <scope>NUCLEOTIDE SEQUENCE [LARGE SCALE GENOMIC DNA]</scope>
    <source>
        <strain evidence="1">ISS37</strain>
    </source>
</reference>
<dbReference type="Proteomes" id="UP000054630">
    <property type="component" value="Unassembled WGS sequence"/>
</dbReference>
<dbReference type="AlphaFoldDB" id="A0A0V0RDW6"/>
<accession>A0A0V0RDW6</accession>
<sequence>MKPQENLDPCCSVGNTIVSAVRTLPVAFSHPQTGEVYKNKKEAEQLEITFIYEHYKCEKHCSERNNTDLVGVTWPRAGAQKPRVGQEQYPRTAGQIAIWASGGTKLGGREALCCAPIDRRSQHNGEGLDRRRRWRAPPGDRAAYWWFAWVDPEATDPGSIYRARKRAASQLYNRCTRGRVGCEKDELEVLDESSRSACIRTIERRVHPNRSGGIRLTVRDERYNAGSRTFRARSPWRIMVAESVNRKTSTKEIAVYEGWYPDHSPRRGRLHPMHSFFVQST</sequence>
<comment type="caution">
    <text evidence="1">The sequence shown here is derived from an EMBL/GenBank/DDBJ whole genome shotgun (WGS) entry which is preliminary data.</text>
</comment>